<feature type="transmembrane region" description="Helical" evidence="1">
    <location>
        <begin position="87"/>
        <end position="107"/>
    </location>
</feature>
<proteinExistence type="predicted"/>
<feature type="transmembrane region" description="Helical" evidence="1">
    <location>
        <begin position="345"/>
        <end position="371"/>
    </location>
</feature>
<evidence type="ECO:0000256" key="1">
    <source>
        <dbReference type="SAM" id="Phobius"/>
    </source>
</evidence>
<reference evidence="2 3" key="1">
    <citation type="journal article" date="2015" name="Genome Announc.">
        <title>Expanding the biotechnology potential of lactobacilli through comparative genomics of 213 strains and associated genera.</title>
        <authorList>
            <person name="Sun Z."/>
            <person name="Harris H.M."/>
            <person name="McCann A."/>
            <person name="Guo C."/>
            <person name="Argimon S."/>
            <person name="Zhang W."/>
            <person name="Yang X."/>
            <person name="Jeffery I.B."/>
            <person name="Cooney J.C."/>
            <person name="Kagawa T.F."/>
            <person name="Liu W."/>
            <person name="Song Y."/>
            <person name="Salvetti E."/>
            <person name="Wrobel A."/>
            <person name="Rasinkangas P."/>
            <person name="Parkhill J."/>
            <person name="Rea M.C."/>
            <person name="O'Sullivan O."/>
            <person name="Ritari J."/>
            <person name="Douillard F.P."/>
            <person name="Paul Ross R."/>
            <person name="Yang R."/>
            <person name="Briner A.E."/>
            <person name="Felis G.E."/>
            <person name="de Vos W.M."/>
            <person name="Barrangou R."/>
            <person name="Klaenhammer T.R."/>
            <person name="Caufield P.W."/>
            <person name="Cui Y."/>
            <person name="Zhang H."/>
            <person name="O'Toole P.W."/>
        </authorList>
    </citation>
    <scope>NUCLEOTIDE SEQUENCE [LARGE SCALE GENOMIC DNA]</scope>
    <source>
        <strain evidence="2 3">DSM 18001</strain>
    </source>
</reference>
<feature type="transmembrane region" description="Helical" evidence="1">
    <location>
        <begin position="437"/>
        <end position="458"/>
    </location>
</feature>
<feature type="transmembrane region" description="Helical" evidence="1">
    <location>
        <begin position="301"/>
        <end position="325"/>
    </location>
</feature>
<keyword evidence="1" id="KW-0812">Transmembrane</keyword>
<keyword evidence="1" id="KW-1133">Transmembrane helix</keyword>
<feature type="transmembrane region" description="Helical" evidence="1">
    <location>
        <begin position="166"/>
        <end position="186"/>
    </location>
</feature>
<feature type="transmembrane region" description="Helical" evidence="1">
    <location>
        <begin position="465"/>
        <end position="483"/>
    </location>
</feature>
<sequence>MIMKNNTKGYLFLNRLNLRRDRFNILIWALALAGLMAGVAFKFEGIYGTPQSIASIQTTLHSPAMKALFGSFDTALNKSSDVFATEMLIFMAIVMIAMNIYFAVRITRGEEDKGLTELISAHAIGRGANFYAATTELILINLTLGILYSVGIQFSGMAGVTAQGSWLIGLGLGAMGLLFGMVGMLMAQLFDNSRSATIMSYFIFGIMYVARMYTDIKNPDQTWWVPLGWIEKIDAFHGNNWLPVLLMVLLSVVLWGLALLYNRTRDIGSGLITVQFGKQRASWLLRGPITLVERLQRHSTIIWIVALFILGTTYGSIFDTIGNILKTNPTMQQVFGKAAVQSANHQILLNFVSVISVVMAALASLPALIAVNKLRGDNNRGYLESVYAKALSRTHIFSGYLLNSIVVGIVSFAASLLGLYLAGNAVLTHGDLSLNTYVHTFVAVAPTITIAIGVAALLNGLAPRLNWISWVYLGYGFFASYLGKLIKMPDWSTKLNGLGWTNEVPLHSVNYTNVSVMLLITLGLIIIGAWGYRRRDLD</sequence>
<feature type="transmembrane region" description="Helical" evidence="1">
    <location>
        <begin position="400"/>
        <end position="422"/>
    </location>
</feature>
<feature type="transmembrane region" description="Helical" evidence="1">
    <location>
        <begin position="128"/>
        <end position="154"/>
    </location>
</feature>
<organism evidence="2 3">
    <name type="scientific">Pediococcus stilesii</name>
    <dbReference type="NCBI Taxonomy" id="331679"/>
    <lineage>
        <taxon>Bacteria</taxon>
        <taxon>Bacillati</taxon>
        <taxon>Bacillota</taxon>
        <taxon>Bacilli</taxon>
        <taxon>Lactobacillales</taxon>
        <taxon>Lactobacillaceae</taxon>
        <taxon>Pediococcus</taxon>
    </lineage>
</organism>
<feature type="transmembrane region" description="Helical" evidence="1">
    <location>
        <begin position="21"/>
        <end position="41"/>
    </location>
</feature>
<comment type="caution">
    <text evidence="2">The sequence shown here is derived from an EMBL/GenBank/DDBJ whole genome shotgun (WGS) entry which is preliminary data.</text>
</comment>
<feature type="transmembrane region" description="Helical" evidence="1">
    <location>
        <begin position="198"/>
        <end position="214"/>
    </location>
</feature>
<feature type="transmembrane region" description="Helical" evidence="1">
    <location>
        <begin position="241"/>
        <end position="261"/>
    </location>
</feature>
<protein>
    <submittedName>
        <fullName evidence="2">ABC transporter</fullName>
    </submittedName>
</protein>
<dbReference type="Proteomes" id="UP000051859">
    <property type="component" value="Unassembled WGS sequence"/>
</dbReference>
<feature type="transmembrane region" description="Helical" evidence="1">
    <location>
        <begin position="514"/>
        <end position="532"/>
    </location>
</feature>
<dbReference type="STRING" id="331679.IV81_GL000278"/>
<gene>
    <name evidence="2" type="ORF">IV81_GL000278</name>
</gene>
<evidence type="ECO:0000313" key="3">
    <source>
        <dbReference type="Proteomes" id="UP000051859"/>
    </source>
</evidence>
<keyword evidence="1" id="KW-0472">Membrane</keyword>
<dbReference type="PATRIC" id="fig|331679.3.peg.283"/>
<keyword evidence="3" id="KW-1185">Reference proteome</keyword>
<dbReference type="AlphaFoldDB" id="A0A0R2L1G2"/>
<evidence type="ECO:0000313" key="2">
    <source>
        <dbReference type="EMBL" id="KRN93701.1"/>
    </source>
</evidence>
<accession>A0A0R2L1G2</accession>
<dbReference type="EMBL" id="JQBX01000011">
    <property type="protein sequence ID" value="KRN93701.1"/>
    <property type="molecule type" value="Genomic_DNA"/>
</dbReference>
<name>A0A0R2L1G2_9LACO</name>